<reference evidence="3" key="1">
    <citation type="submission" date="2016-10" db="EMBL/GenBank/DDBJ databases">
        <authorList>
            <person name="Varghese N."/>
            <person name="Submissions S."/>
        </authorList>
    </citation>
    <scope>NUCLEOTIDE SEQUENCE [LARGE SCALE GENOMIC DNA]</scope>
    <source>
        <strain evidence="3">DSM 22703</strain>
    </source>
</reference>
<dbReference type="Proteomes" id="UP000198756">
    <property type="component" value="Unassembled WGS sequence"/>
</dbReference>
<feature type="transmembrane region" description="Helical" evidence="1">
    <location>
        <begin position="328"/>
        <end position="346"/>
    </location>
</feature>
<evidence type="ECO:0000313" key="3">
    <source>
        <dbReference type="Proteomes" id="UP000198756"/>
    </source>
</evidence>
<evidence type="ECO:0008006" key="4">
    <source>
        <dbReference type="Google" id="ProtNLM"/>
    </source>
</evidence>
<proteinExistence type="predicted"/>
<feature type="transmembrane region" description="Helical" evidence="1">
    <location>
        <begin position="151"/>
        <end position="178"/>
    </location>
</feature>
<protein>
    <recommendedName>
        <fullName evidence="4">Dolichyl-phosphate-mannose-protein mannosyltransferase</fullName>
    </recommendedName>
</protein>
<feature type="transmembrane region" description="Helical" evidence="1">
    <location>
        <begin position="377"/>
        <end position="396"/>
    </location>
</feature>
<name>A0A1G5ZID6_9BACT</name>
<dbReference type="EMBL" id="FMXE01000040">
    <property type="protein sequence ID" value="SDA94639.1"/>
    <property type="molecule type" value="Genomic_DNA"/>
</dbReference>
<evidence type="ECO:0000256" key="1">
    <source>
        <dbReference type="SAM" id="Phobius"/>
    </source>
</evidence>
<feature type="transmembrane region" description="Helical" evidence="1">
    <location>
        <begin position="12"/>
        <end position="31"/>
    </location>
</feature>
<feature type="transmembrane region" description="Helical" evidence="1">
    <location>
        <begin position="198"/>
        <end position="215"/>
    </location>
</feature>
<feature type="transmembrane region" description="Helical" evidence="1">
    <location>
        <begin position="305"/>
        <end position="322"/>
    </location>
</feature>
<feature type="transmembrane region" description="Helical" evidence="1">
    <location>
        <begin position="353"/>
        <end position="371"/>
    </location>
</feature>
<accession>A0A1G5ZID6</accession>
<dbReference type="RefSeq" id="WP_092734017.1">
    <property type="nucleotide sequence ID" value="NZ_FMXE01000040.1"/>
</dbReference>
<keyword evidence="1" id="KW-0812">Transmembrane</keyword>
<dbReference type="AlphaFoldDB" id="A0A1G5ZID6"/>
<feature type="transmembrane region" description="Helical" evidence="1">
    <location>
        <begin position="51"/>
        <end position="69"/>
    </location>
</feature>
<keyword evidence="3" id="KW-1185">Reference proteome</keyword>
<sequence>MIKDSIRTHIPLVIGLLAIASVWLLPWRFQVNDDVVMMWLVSGAYTGIPESYAVFIHPLLSWFFSLLYWSFPLANWYAGTWFWTIGISFFLIFKKLEFSSNPVVFKRFLLVVILALCLHFCYFLQFTQVAGLACLASLVHLFGIGGNKNRILSGIALGLFVLALLIRWEAVVLVGIGFLAWKVSRFGSQFFQNNLKNLVFIVVSFGVVLVGKLFWESQSEFVDFLEFNKARASVIDHPVFRQDVVKDEIDRNSDWYFFANWYFEEGFPTIDQLHAKKTELDARLLSVAEVSNSLKRLFQIQKTEAFKSLLILVFVGSFWLIYFDTRRAIIFALAWLVFFFLFNHFFLIQGRVIVVFFLPFLIPILEFQGDLKGNMKWKIGSLILFTALIVHTINFLKEAEGRKQMDKEFIQLSEGIRAGDPIFVEGYHSHNSTLMYSLAHPAPMIVTGWIARSPFQQRALRRFGLNRFGEMEHYALFSVVGQTEIVFPRYANHAFGTFELEKVSSSKNFVLQEFIKK</sequence>
<keyword evidence="1" id="KW-0472">Membrane</keyword>
<feature type="transmembrane region" description="Helical" evidence="1">
    <location>
        <begin position="76"/>
        <end position="93"/>
    </location>
</feature>
<dbReference type="OrthoDB" id="817762at2"/>
<gene>
    <name evidence="2" type="ORF">SAMN03080617_03934</name>
</gene>
<organism evidence="2 3">
    <name type="scientific">Algoriphagus alkaliphilus</name>
    <dbReference type="NCBI Taxonomy" id="279824"/>
    <lineage>
        <taxon>Bacteria</taxon>
        <taxon>Pseudomonadati</taxon>
        <taxon>Bacteroidota</taxon>
        <taxon>Cytophagia</taxon>
        <taxon>Cytophagales</taxon>
        <taxon>Cyclobacteriaceae</taxon>
        <taxon>Algoriphagus</taxon>
    </lineage>
</organism>
<keyword evidence="1" id="KW-1133">Transmembrane helix</keyword>
<evidence type="ECO:0000313" key="2">
    <source>
        <dbReference type="EMBL" id="SDA94639.1"/>
    </source>
</evidence>
<feature type="transmembrane region" description="Helical" evidence="1">
    <location>
        <begin position="108"/>
        <end position="139"/>
    </location>
</feature>